<dbReference type="AlphaFoldDB" id="A0A1W1VZ77"/>
<dbReference type="STRING" id="698762.SAMN00808754_2464"/>
<feature type="modified residue" description="4-aspartylphosphate" evidence="4">
    <location>
        <position position="59"/>
    </location>
</feature>
<evidence type="ECO:0000256" key="1">
    <source>
        <dbReference type="ARBA" id="ARBA00018672"/>
    </source>
</evidence>
<dbReference type="InterPro" id="IPR011006">
    <property type="entry name" value="CheY-like_superfamily"/>
</dbReference>
<evidence type="ECO:0000256" key="4">
    <source>
        <dbReference type="PROSITE-ProRule" id="PRU00169"/>
    </source>
</evidence>
<dbReference type="Proteomes" id="UP000192569">
    <property type="component" value="Chromosome I"/>
</dbReference>
<dbReference type="PROSITE" id="PS50110">
    <property type="entry name" value="RESPONSE_REGULATORY"/>
    <property type="match status" value="1"/>
</dbReference>
<dbReference type="OrthoDB" id="9808843at2"/>
<dbReference type="EMBL" id="LT838272">
    <property type="protein sequence ID" value="SMB98646.1"/>
    <property type="molecule type" value="Genomic_DNA"/>
</dbReference>
<gene>
    <name evidence="6" type="ORF">SAMN00808754_2464</name>
</gene>
<keyword evidence="2 4" id="KW-0597">Phosphoprotein</keyword>
<evidence type="ECO:0000256" key="3">
    <source>
        <dbReference type="ARBA" id="ARBA00024867"/>
    </source>
</evidence>
<organism evidence="6 7">
    <name type="scientific">Thermanaeromonas toyohensis ToBE</name>
    <dbReference type="NCBI Taxonomy" id="698762"/>
    <lineage>
        <taxon>Bacteria</taxon>
        <taxon>Bacillati</taxon>
        <taxon>Bacillota</taxon>
        <taxon>Clostridia</taxon>
        <taxon>Neomoorellales</taxon>
        <taxon>Neomoorellaceae</taxon>
        <taxon>Thermanaeromonas</taxon>
    </lineage>
</organism>
<evidence type="ECO:0000313" key="6">
    <source>
        <dbReference type="EMBL" id="SMB98646.1"/>
    </source>
</evidence>
<reference evidence="6 7" key="1">
    <citation type="submission" date="2017-04" db="EMBL/GenBank/DDBJ databases">
        <authorList>
            <person name="Afonso C.L."/>
            <person name="Miller P.J."/>
            <person name="Scott M.A."/>
            <person name="Spackman E."/>
            <person name="Goraichik I."/>
            <person name="Dimitrov K.M."/>
            <person name="Suarez D.L."/>
            <person name="Swayne D.E."/>
        </authorList>
    </citation>
    <scope>NUCLEOTIDE SEQUENCE [LARGE SCALE GENOMIC DNA]</scope>
    <source>
        <strain evidence="6 7">ToBE</strain>
    </source>
</reference>
<proteinExistence type="predicted"/>
<dbReference type="RefSeq" id="WP_084666028.1">
    <property type="nucleotide sequence ID" value="NZ_LT838272.1"/>
</dbReference>
<accession>A0A1W1VZ77</accession>
<dbReference type="PANTHER" id="PTHR44591">
    <property type="entry name" value="STRESS RESPONSE REGULATOR PROTEIN 1"/>
    <property type="match status" value="1"/>
</dbReference>
<name>A0A1W1VZ77_9FIRM</name>
<dbReference type="GO" id="GO:0000160">
    <property type="term" value="P:phosphorelay signal transduction system"/>
    <property type="evidence" value="ECO:0007669"/>
    <property type="project" value="InterPro"/>
</dbReference>
<evidence type="ECO:0000313" key="7">
    <source>
        <dbReference type="Proteomes" id="UP000192569"/>
    </source>
</evidence>
<dbReference type="Gene3D" id="3.40.50.2300">
    <property type="match status" value="1"/>
</dbReference>
<sequence length="132" mass="14645">MENPEQNAPLVLIVEDNPANMRLVCDLLHVHGFRILRAFNALEALKIIRHNPPDLILIDISLKGMDGLSLVKLLKTNPATKNIPIIALTAHAMKQTEEDAYAAGCQGFIVKPINTRSFPSQLREFLSGKHSK</sequence>
<evidence type="ECO:0000256" key="2">
    <source>
        <dbReference type="ARBA" id="ARBA00022553"/>
    </source>
</evidence>
<protein>
    <recommendedName>
        <fullName evidence="1">Stage 0 sporulation protein A homolog</fullName>
    </recommendedName>
</protein>
<dbReference type="SMART" id="SM00448">
    <property type="entry name" value="REC"/>
    <property type="match status" value="1"/>
</dbReference>
<dbReference type="Pfam" id="PF00072">
    <property type="entry name" value="Response_reg"/>
    <property type="match status" value="1"/>
</dbReference>
<dbReference type="PANTHER" id="PTHR44591:SF3">
    <property type="entry name" value="RESPONSE REGULATORY DOMAIN-CONTAINING PROTEIN"/>
    <property type="match status" value="1"/>
</dbReference>
<dbReference type="InterPro" id="IPR050595">
    <property type="entry name" value="Bact_response_regulator"/>
</dbReference>
<comment type="function">
    <text evidence="3">May play the central regulatory role in sporulation. It may be an element of the effector pathway responsible for the activation of sporulation genes in response to nutritional stress. Spo0A may act in concert with spo0H (a sigma factor) to control the expression of some genes that are critical to the sporulation process.</text>
</comment>
<feature type="domain" description="Response regulatory" evidence="5">
    <location>
        <begin position="10"/>
        <end position="126"/>
    </location>
</feature>
<dbReference type="SUPFAM" id="SSF52172">
    <property type="entry name" value="CheY-like"/>
    <property type="match status" value="1"/>
</dbReference>
<keyword evidence="7" id="KW-1185">Reference proteome</keyword>
<dbReference type="InterPro" id="IPR001789">
    <property type="entry name" value="Sig_transdc_resp-reg_receiver"/>
</dbReference>
<evidence type="ECO:0000259" key="5">
    <source>
        <dbReference type="PROSITE" id="PS50110"/>
    </source>
</evidence>